<dbReference type="GO" id="GO:0005198">
    <property type="term" value="F:structural molecule activity"/>
    <property type="evidence" value="ECO:0007669"/>
    <property type="project" value="UniProtKB-UniRule"/>
</dbReference>
<evidence type="ECO:0000256" key="4">
    <source>
        <dbReference type="RuleBase" id="RU362073"/>
    </source>
</evidence>
<dbReference type="EMBL" id="JQEC01000004">
    <property type="protein sequence ID" value="KGJ96997.1"/>
    <property type="molecule type" value="Genomic_DNA"/>
</dbReference>
<keyword evidence="2 4" id="KW-0964">Secreted</keyword>
<dbReference type="PANTHER" id="PTHR42792:SF2">
    <property type="entry name" value="FLAGELLIN"/>
    <property type="match status" value="1"/>
</dbReference>
<dbReference type="Gene3D" id="6.10.10.10">
    <property type="entry name" value="Flagellar export chaperone, C-terminal domain"/>
    <property type="match status" value="1"/>
</dbReference>
<dbReference type="Gene3D" id="1.20.1330.10">
    <property type="entry name" value="f41 fragment of flagellin, N-terminal domain"/>
    <property type="match status" value="1"/>
</dbReference>
<dbReference type="PATRIC" id="fig|28229.3.peg.627"/>
<dbReference type="Gene3D" id="2.60.40.4390">
    <property type="match status" value="1"/>
</dbReference>
<reference evidence="7 8" key="1">
    <citation type="submission" date="2014-08" db="EMBL/GenBank/DDBJ databases">
        <title>Genomic and Phenotypic Diversity of Colwellia psychrerythraea strains from Disparate Marine Basins.</title>
        <authorList>
            <person name="Techtmann S.M."/>
            <person name="Stelling S.C."/>
            <person name="Utturkar S.M."/>
            <person name="Alshibli N."/>
            <person name="Harris A."/>
            <person name="Brown S.D."/>
            <person name="Hazen T.C."/>
        </authorList>
    </citation>
    <scope>NUCLEOTIDE SEQUENCE [LARGE SCALE GENOMIC DNA]</scope>
    <source>
        <strain evidence="7 8">GAB14E</strain>
    </source>
</reference>
<dbReference type="Gene3D" id="6.10.280.190">
    <property type="match status" value="1"/>
</dbReference>
<dbReference type="GO" id="GO:0009288">
    <property type="term" value="C:bacterial-type flagellum"/>
    <property type="evidence" value="ECO:0007669"/>
    <property type="project" value="UniProtKB-SubCell"/>
</dbReference>
<dbReference type="GO" id="GO:0005576">
    <property type="term" value="C:extracellular region"/>
    <property type="evidence" value="ECO:0007669"/>
    <property type="project" value="UniProtKB-SubCell"/>
</dbReference>
<comment type="subcellular location">
    <subcellularLocation>
        <location evidence="4">Secreted</location>
    </subcellularLocation>
    <subcellularLocation>
        <location evidence="4">Bacterial flagellum</location>
    </subcellularLocation>
</comment>
<organism evidence="7 8">
    <name type="scientific">Colwellia psychrerythraea</name>
    <name type="common">Vibrio psychroerythus</name>
    <dbReference type="NCBI Taxonomy" id="28229"/>
    <lineage>
        <taxon>Bacteria</taxon>
        <taxon>Pseudomonadati</taxon>
        <taxon>Pseudomonadota</taxon>
        <taxon>Gammaproteobacteria</taxon>
        <taxon>Alteromonadales</taxon>
        <taxon>Colwelliaceae</taxon>
        <taxon>Colwellia</taxon>
    </lineage>
</organism>
<dbReference type="PANTHER" id="PTHR42792">
    <property type="entry name" value="FLAGELLIN"/>
    <property type="match status" value="1"/>
</dbReference>
<dbReference type="PRINTS" id="PR00207">
    <property type="entry name" value="FLAGELLIN"/>
</dbReference>
<sequence length="393" mass="39934">MALSVNTNISSLNAQRNLTKSGEGLATSMQRLSSGMRINSAKDDAAGLQISNRLTSQINGLGVAQRNANDGISMAQTAEGAMQESTNILQRMRELSLQSANGSNSSEDRAALQKEVSALQTELTRIAETTSFGGQNLLDGTFGTKAFQVGSNSGETISVGLKNISADVLGDTDTHAVSAGAVTAGELSTAEIGNGGTMSVSYVTSTGATAKSIEVDMSAVTATGTTTDMASLDSALNASLNGIGVTSTAGVLGGSMISSTATLTINMEDTAGGATAAATVGISVSAAVTTQVDDIDVSDVLGSSAAVRTIDNALAEINNSRADLGAVQNRFSHTINNLANVQENVSASRSRIQDTDFAKETAQMTKNQILQQAGTSILAQANQVPQAALSLLG</sequence>
<evidence type="ECO:0000313" key="7">
    <source>
        <dbReference type="EMBL" id="KGJ96997.1"/>
    </source>
</evidence>
<feature type="domain" description="Flagellin C-terminal" evidence="6">
    <location>
        <begin position="308"/>
        <end position="392"/>
    </location>
</feature>
<dbReference type="Pfam" id="PF00669">
    <property type="entry name" value="Flagellin_N"/>
    <property type="match status" value="1"/>
</dbReference>
<proteinExistence type="inferred from homology"/>
<dbReference type="Pfam" id="PF00700">
    <property type="entry name" value="Flagellin_C"/>
    <property type="match status" value="1"/>
</dbReference>
<comment type="function">
    <text evidence="4">Flagellin is the subunit protein which polymerizes to form the filaments of bacterial flagella.</text>
</comment>
<dbReference type="SUPFAM" id="SSF64518">
    <property type="entry name" value="Phase 1 flagellin"/>
    <property type="match status" value="1"/>
</dbReference>
<evidence type="ECO:0000256" key="1">
    <source>
        <dbReference type="ARBA" id="ARBA00005709"/>
    </source>
</evidence>
<keyword evidence="7" id="KW-0969">Cilium</keyword>
<evidence type="ECO:0000259" key="6">
    <source>
        <dbReference type="Pfam" id="PF00700"/>
    </source>
</evidence>
<dbReference type="OrthoDB" id="9796789at2"/>
<protein>
    <recommendedName>
        <fullName evidence="4">Flagellin</fullName>
    </recommendedName>
</protein>
<evidence type="ECO:0000259" key="5">
    <source>
        <dbReference type="Pfam" id="PF00669"/>
    </source>
</evidence>
<evidence type="ECO:0000256" key="3">
    <source>
        <dbReference type="ARBA" id="ARBA00023143"/>
    </source>
</evidence>
<evidence type="ECO:0000313" key="8">
    <source>
        <dbReference type="Proteomes" id="UP000029868"/>
    </source>
</evidence>
<keyword evidence="3 4" id="KW-0975">Bacterial flagellum</keyword>
<dbReference type="InterPro" id="IPR042187">
    <property type="entry name" value="Flagellin_C_sub2"/>
</dbReference>
<accession>A0A099L4C4</accession>
<name>A0A099L4C4_COLPS</name>
<dbReference type="Proteomes" id="UP000029868">
    <property type="component" value="Unassembled WGS sequence"/>
</dbReference>
<dbReference type="RefSeq" id="WP_033080759.1">
    <property type="nucleotide sequence ID" value="NZ_JQEC01000004.1"/>
</dbReference>
<comment type="similarity">
    <text evidence="1 4">Belongs to the bacterial flagellin family.</text>
</comment>
<feature type="domain" description="Flagellin N-terminal" evidence="5">
    <location>
        <begin position="5"/>
        <end position="141"/>
    </location>
</feature>
<evidence type="ECO:0000256" key="2">
    <source>
        <dbReference type="ARBA" id="ARBA00022525"/>
    </source>
</evidence>
<keyword evidence="7" id="KW-0282">Flagellum</keyword>
<comment type="caution">
    <text evidence="7">The sequence shown here is derived from an EMBL/GenBank/DDBJ whole genome shotgun (WGS) entry which is preliminary data.</text>
</comment>
<dbReference type="InterPro" id="IPR001492">
    <property type="entry name" value="Flagellin"/>
</dbReference>
<dbReference type="InterPro" id="IPR046358">
    <property type="entry name" value="Flagellin_C"/>
</dbReference>
<keyword evidence="7" id="KW-0966">Cell projection</keyword>
<dbReference type="AlphaFoldDB" id="A0A099L4C4"/>
<gene>
    <name evidence="7" type="ORF">GAB14E_1465</name>
</gene>
<dbReference type="InterPro" id="IPR001029">
    <property type="entry name" value="Flagellin_N"/>
</dbReference>